<organism evidence="1 2">
    <name type="scientific">Nocardioides panzhihuensis</name>
    <dbReference type="NCBI Taxonomy" id="860243"/>
    <lineage>
        <taxon>Bacteria</taxon>
        <taxon>Bacillati</taxon>
        <taxon>Actinomycetota</taxon>
        <taxon>Actinomycetes</taxon>
        <taxon>Propionibacteriales</taxon>
        <taxon>Nocardioidaceae</taxon>
        <taxon>Nocardioides</taxon>
    </lineage>
</organism>
<evidence type="ECO:0000313" key="2">
    <source>
        <dbReference type="Proteomes" id="UP000564496"/>
    </source>
</evidence>
<reference evidence="1 2" key="1">
    <citation type="submission" date="2020-07" db="EMBL/GenBank/DDBJ databases">
        <title>Sequencing the genomes of 1000 actinobacteria strains.</title>
        <authorList>
            <person name="Klenk H.-P."/>
        </authorList>
    </citation>
    <scope>NUCLEOTIDE SEQUENCE [LARGE SCALE GENOMIC DNA]</scope>
    <source>
        <strain evidence="1 2">DSM 26487</strain>
    </source>
</reference>
<keyword evidence="2" id="KW-1185">Reference proteome</keyword>
<keyword evidence="1" id="KW-0560">Oxidoreductase</keyword>
<dbReference type="Gene3D" id="1.10.357.10">
    <property type="entry name" value="Tetracycline Repressor, domain 2"/>
    <property type="match status" value="1"/>
</dbReference>
<keyword evidence="1" id="KW-0223">Dioxygenase</keyword>
<accession>A0A7Z0IVI1</accession>
<evidence type="ECO:0000313" key="1">
    <source>
        <dbReference type="EMBL" id="NYI81096.1"/>
    </source>
</evidence>
<dbReference type="GO" id="GO:0051213">
    <property type="term" value="F:dioxygenase activity"/>
    <property type="evidence" value="ECO:0007669"/>
    <property type="project" value="UniProtKB-KW"/>
</dbReference>
<protein>
    <submittedName>
        <fullName evidence="1">Phenylpropionate dioxygenase-like ring-hydroxylating dioxygenase large terminal subunit</fullName>
    </submittedName>
</protein>
<comment type="caution">
    <text evidence="1">The sequence shown here is derived from an EMBL/GenBank/DDBJ whole genome shotgun (WGS) entry which is preliminary data.</text>
</comment>
<dbReference type="EMBL" id="JACBZR010000001">
    <property type="protein sequence ID" value="NYI81096.1"/>
    <property type="molecule type" value="Genomic_DNA"/>
</dbReference>
<proteinExistence type="predicted"/>
<dbReference type="Proteomes" id="UP000564496">
    <property type="component" value="Unassembled WGS sequence"/>
</dbReference>
<sequence>MAEEANMGVSTLHQWFAGQQNMLPHAAAGFAGIFWEQIAQRVNARGWAGYLPTTHDEVFFLRAWLGFEELARSNDEVGETVRDLWHDVRFWLRCSIGRDLTVYESGGLVILLRGLWESLCSADPIQPELAQSLWAAAYSALREDQDSSQAAA</sequence>
<dbReference type="RefSeq" id="WP_179661199.1">
    <property type="nucleotide sequence ID" value="NZ_JACBZR010000001.1"/>
</dbReference>
<dbReference type="AlphaFoldDB" id="A0A7Z0IVI1"/>
<name>A0A7Z0IVI1_9ACTN</name>
<gene>
    <name evidence="1" type="ORF">BJ988_005744</name>
</gene>